<sequence length="798" mass="85169">MPHSSPEPAFTELLDGAAWIRPCEPVDPGPGSRPAYVVRLDVELPADVAAATLAATAHGIIEVFLNGRRVGDEELVPGFTAYRKRLQVFEWDVAGYLHGGTNRVEVLLSDGWFRGRHGFERRADGFGIETAVLLGLKGSSGSGEAFHVVSDGTWSSAPSHIIRADLMDGQSVDFRRLDGDGGVDGPWSAVSIGTGALYDDGSRLIPTSAEPVRRIDTLPPVGVSSPRPGTAVVDFGQNLNGWVRLTSLGPRDTHLVLTHGEVLAGSGLVSTENLRSFIFATGDLLPAGQIDEVISSGRPGETFEPRHTTHGFRYVQIDGLPGALDPEDIRAVVVHTDLLPTGSFSCSDAALNALHTAGVWSFRGNACEIPTDCPQRERSGFTGDWQVFVGTAAFLYDVQAFSDKWLADLAADQWADGRVPTITPNPAGDKPSGVLFEDLSAGSAGWGDAAVVVPWELWRAYGDEGVLRRQLPSMQAWVDYAARSAAANRHPARAERRPVPAAWETFLWDSGFHFGEWLEPGVPPAPNPATDHSIVATAFLHRSAALLAASAKVLGEKELEAKYSTVAAGAREAWQREFLTGHGLLSIETQAHYARGLAFGLFPAGAREAAAGRLAELIEENNGHLGTGFLSTGQLLPALADHGKAEEAYAVLLSRGTPSWLGMLENGATTVWEWWDGVAQGEVRGSLNHYSKAAVLSFLYTHVAGIRLSEHPTADEAAYRQVTIAPVPGGGLDWAQASLHTPQGLLSSAWRIVGGDFVLDVSLPPGTRARVELPNGTVLAAEGGQRTFSVPLQQSVRA</sequence>
<reference evidence="9" key="1">
    <citation type="journal article" date="2019" name="Int. J. Syst. Evol. Microbiol.">
        <title>The Global Catalogue of Microorganisms (GCM) 10K type strain sequencing project: providing services to taxonomists for standard genome sequencing and annotation.</title>
        <authorList>
            <consortium name="The Broad Institute Genomics Platform"/>
            <consortium name="The Broad Institute Genome Sequencing Center for Infectious Disease"/>
            <person name="Wu L."/>
            <person name="Ma J."/>
        </authorList>
    </citation>
    <scope>NUCLEOTIDE SEQUENCE [LARGE SCALE GENOMIC DNA]</scope>
    <source>
        <strain evidence="9">JCM 15921</strain>
    </source>
</reference>
<dbReference type="InterPro" id="IPR012341">
    <property type="entry name" value="6hp_glycosidase-like_sf"/>
</dbReference>
<organism evidence="8 9">
    <name type="scientific">Arthrobacter humicola</name>
    <dbReference type="NCBI Taxonomy" id="409291"/>
    <lineage>
        <taxon>Bacteria</taxon>
        <taxon>Bacillati</taxon>
        <taxon>Actinomycetota</taxon>
        <taxon>Actinomycetes</taxon>
        <taxon>Micrococcales</taxon>
        <taxon>Micrococcaceae</taxon>
        <taxon>Arthrobacter</taxon>
    </lineage>
</organism>
<accession>A0ABP5K7P4</accession>
<protein>
    <recommendedName>
        <fullName evidence="2">alpha-L-rhamnosidase</fullName>
        <ecNumber evidence="2">3.2.1.40</ecNumber>
    </recommendedName>
</protein>
<comment type="catalytic activity">
    <reaction evidence="1">
        <text>Hydrolysis of terminal non-reducing alpha-L-rhamnose residues in alpha-L-rhamnosides.</text>
        <dbReference type="EC" id="3.2.1.40"/>
    </reaction>
</comment>
<dbReference type="PANTHER" id="PTHR33307:SF6">
    <property type="entry name" value="ALPHA-RHAMNOSIDASE (EUROFUNG)-RELATED"/>
    <property type="match status" value="1"/>
</dbReference>
<comment type="caution">
    <text evidence="8">The sequence shown here is derived from an EMBL/GenBank/DDBJ whole genome shotgun (WGS) entry which is preliminary data.</text>
</comment>
<dbReference type="InterPro" id="IPR016007">
    <property type="entry name" value="Alpha_rhamnosid"/>
</dbReference>
<dbReference type="InterPro" id="IPR008902">
    <property type="entry name" value="Rhamnosid_concanavalin"/>
</dbReference>
<evidence type="ECO:0000313" key="9">
    <source>
        <dbReference type="Proteomes" id="UP001500102"/>
    </source>
</evidence>
<dbReference type="InterPro" id="IPR035396">
    <property type="entry name" value="Bac_rhamnosid6H"/>
</dbReference>
<dbReference type="Gene3D" id="1.50.10.10">
    <property type="match status" value="1"/>
</dbReference>
<proteinExistence type="predicted"/>
<evidence type="ECO:0000259" key="7">
    <source>
        <dbReference type="Pfam" id="PF17390"/>
    </source>
</evidence>
<dbReference type="InterPro" id="IPR035398">
    <property type="entry name" value="Bac_rhamnosid_C"/>
</dbReference>
<feature type="domain" description="Alpha-L-rhamnosidase C-terminal" evidence="7">
    <location>
        <begin position="715"/>
        <end position="782"/>
    </location>
</feature>
<keyword evidence="3 8" id="KW-0378">Hydrolase</keyword>
<dbReference type="Gene3D" id="2.60.420.10">
    <property type="entry name" value="Maltose phosphorylase, domain 3"/>
    <property type="match status" value="1"/>
</dbReference>
<dbReference type="GO" id="GO:0016787">
    <property type="term" value="F:hydrolase activity"/>
    <property type="evidence" value="ECO:0007669"/>
    <property type="project" value="UniProtKB-KW"/>
</dbReference>
<evidence type="ECO:0000259" key="5">
    <source>
        <dbReference type="Pfam" id="PF08531"/>
    </source>
</evidence>
<dbReference type="Pfam" id="PF17389">
    <property type="entry name" value="Bac_rhamnosid6H"/>
    <property type="match status" value="1"/>
</dbReference>
<dbReference type="Pfam" id="PF08531">
    <property type="entry name" value="Bac_rhamnosid_N"/>
    <property type="match status" value="1"/>
</dbReference>
<keyword evidence="9" id="KW-1185">Reference proteome</keyword>
<dbReference type="Gene3D" id="2.60.120.260">
    <property type="entry name" value="Galactose-binding domain-like"/>
    <property type="match status" value="2"/>
</dbReference>
<gene>
    <name evidence="8" type="ORF">GCM10009825_07860</name>
</gene>
<evidence type="ECO:0000313" key="8">
    <source>
        <dbReference type="EMBL" id="GAA2128464.1"/>
    </source>
</evidence>
<dbReference type="PANTHER" id="PTHR33307">
    <property type="entry name" value="ALPHA-RHAMNOSIDASE (EUROFUNG)"/>
    <property type="match status" value="1"/>
</dbReference>
<name>A0ABP5K7P4_9MICC</name>
<dbReference type="Pfam" id="PF05592">
    <property type="entry name" value="Bac_rhamnosid"/>
    <property type="match status" value="1"/>
</dbReference>
<feature type="domain" description="Alpha-L-rhamnosidase six-hairpin glycosidase" evidence="6">
    <location>
        <begin position="341"/>
        <end position="703"/>
    </location>
</feature>
<dbReference type="RefSeq" id="WP_344362315.1">
    <property type="nucleotide sequence ID" value="NZ_BAAAQB010000009.1"/>
</dbReference>
<dbReference type="SUPFAM" id="SSF48208">
    <property type="entry name" value="Six-hairpin glycosidases"/>
    <property type="match status" value="1"/>
</dbReference>
<evidence type="ECO:0000259" key="4">
    <source>
        <dbReference type="Pfam" id="PF05592"/>
    </source>
</evidence>
<evidence type="ECO:0000256" key="1">
    <source>
        <dbReference type="ARBA" id="ARBA00001445"/>
    </source>
</evidence>
<dbReference type="EC" id="3.2.1.40" evidence="2"/>
<evidence type="ECO:0000259" key="6">
    <source>
        <dbReference type="Pfam" id="PF17389"/>
    </source>
</evidence>
<dbReference type="Pfam" id="PF17390">
    <property type="entry name" value="Bac_rhamnosid_C"/>
    <property type="match status" value="1"/>
</dbReference>
<evidence type="ECO:0000256" key="3">
    <source>
        <dbReference type="ARBA" id="ARBA00022801"/>
    </source>
</evidence>
<evidence type="ECO:0000256" key="2">
    <source>
        <dbReference type="ARBA" id="ARBA00012652"/>
    </source>
</evidence>
<dbReference type="InterPro" id="IPR008928">
    <property type="entry name" value="6-hairpin_glycosidase_sf"/>
</dbReference>
<dbReference type="InterPro" id="IPR013737">
    <property type="entry name" value="Bac_rhamnosid_N"/>
</dbReference>
<feature type="domain" description="Bacterial alpha-L-rhamnosidase N-terminal" evidence="5">
    <location>
        <begin position="47"/>
        <end position="190"/>
    </location>
</feature>
<dbReference type="Proteomes" id="UP001500102">
    <property type="component" value="Unassembled WGS sequence"/>
</dbReference>
<dbReference type="EMBL" id="BAAAQB010000009">
    <property type="protein sequence ID" value="GAA2128464.1"/>
    <property type="molecule type" value="Genomic_DNA"/>
</dbReference>
<feature type="domain" description="Alpha-L-rhamnosidase concanavalin-like" evidence="4">
    <location>
        <begin position="227"/>
        <end position="335"/>
    </location>
</feature>